<dbReference type="STRING" id="1325564.NSJP_3958"/>
<dbReference type="SUPFAM" id="SSF52833">
    <property type="entry name" value="Thioredoxin-like"/>
    <property type="match status" value="1"/>
</dbReference>
<feature type="domain" description="Alkyl hydroperoxide reductase subunit C/ Thiol specific antioxidant" evidence="1">
    <location>
        <begin position="10"/>
        <end position="126"/>
    </location>
</feature>
<accession>A0A1W1IAW2</accession>
<dbReference type="CDD" id="cd02971">
    <property type="entry name" value="PRX_family"/>
    <property type="match status" value="1"/>
</dbReference>
<dbReference type="InterPro" id="IPR000866">
    <property type="entry name" value="AhpC/TSA"/>
</dbReference>
<sequence length="171" mass="19315">MRLNATNMLDFRAPALIGGQLTYLSGRQFVGRVVVICFLPDQGIIAAAETLDEQADRFRRIDVDLLIVGSDACLHYQVWHEREKRHRATVLADPRRRLHRMFGVTASSAASRCATFLVDEDGIVRLRWRHDFSPGDLQAIRNLIVLNRLSVGKAGEAWASQADSRREFLSV</sequence>
<dbReference type="GO" id="GO:0016209">
    <property type="term" value="F:antioxidant activity"/>
    <property type="evidence" value="ECO:0007669"/>
    <property type="project" value="InterPro"/>
</dbReference>
<protein>
    <recommendedName>
        <fullName evidence="1">Alkyl hydroperoxide reductase subunit C/ Thiol specific antioxidant domain-containing protein</fullName>
    </recommendedName>
</protein>
<gene>
    <name evidence="2" type="ORF">NSJP_3958</name>
</gene>
<name>A0A1W1IAW2_9BACT</name>
<dbReference type="AlphaFoldDB" id="A0A1W1IAW2"/>
<dbReference type="RefSeq" id="WP_172834455.1">
    <property type="nucleotide sequence ID" value="NZ_LT828648.1"/>
</dbReference>
<dbReference type="Pfam" id="PF00578">
    <property type="entry name" value="AhpC-TSA"/>
    <property type="match status" value="1"/>
</dbReference>
<keyword evidence="3" id="KW-1185">Reference proteome</keyword>
<dbReference type="Gene3D" id="3.40.30.10">
    <property type="entry name" value="Glutaredoxin"/>
    <property type="match status" value="1"/>
</dbReference>
<reference evidence="2 3" key="1">
    <citation type="submission" date="2017-03" db="EMBL/GenBank/DDBJ databases">
        <authorList>
            <person name="Afonso C.L."/>
            <person name="Miller P.J."/>
            <person name="Scott M.A."/>
            <person name="Spackman E."/>
            <person name="Goraichik I."/>
            <person name="Dimitrov K.M."/>
            <person name="Suarez D.L."/>
            <person name="Swayne D.E."/>
        </authorList>
    </citation>
    <scope>NUCLEOTIDE SEQUENCE [LARGE SCALE GENOMIC DNA]</scope>
    <source>
        <strain evidence="2">Genome sequencing of Nitrospira japonica strain NJ11</strain>
    </source>
</reference>
<organism evidence="2 3">
    <name type="scientific">Nitrospira japonica</name>
    <dbReference type="NCBI Taxonomy" id="1325564"/>
    <lineage>
        <taxon>Bacteria</taxon>
        <taxon>Pseudomonadati</taxon>
        <taxon>Nitrospirota</taxon>
        <taxon>Nitrospiria</taxon>
        <taxon>Nitrospirales</taxon>
        <taxon>Nitrospiraceae</taxon>
        <taxon>Nitrospira</taxon>
    </lineage>
</organism>
<dbReference type="InterPro" id="IPR036249">
    <property type="entry name" value="Thioredoxin-like_sf"/>
</dbReference>
<dbReference type="KEGG" id="nja:NSJP_3958"/>
<dbReference type="GO" id="GO:0016491">
    <property type="term" value="F:oxidoreductase activity"/>
    <property type="evidence" value="ECO:0007669"/>
    <property type="project" value="InterPro"/>
</dbReference>
<evidence type="ECO:0000259" key="1">
    <source>
        <dbReference type="Pfam" id="PF00578"/>
    </source>
</evidence>
<dbReference type="Proteomes" id="UP000192042">
    <property type="component" value="Chromosome I"/>
</dbReference>
<dbReference type="EMBL" id="LT828648">
    <property type="protein sequence ID" value="SLM50125.1"/>
    <property type="molecule type" value="Genomic_DNA"/>
</dbReference>
<evidence type="ECO:0000313" key="2">
    <source>
        <dbReference type="EMBL" id="SLM50125.1"/>
    </source>
</evidence>
<proteinExistence type="predicted"/>
<evidence type="ECO:0000313" key="3">
    <source>
        <dbReference type="Proteomes" id="UP000192042"/>
    </source>
</evidence>